<dbReference type="SUPFAM" id="SSF53822">
    <property type="entry name" value="Periplasmic binding protein-like I"/>
    <property type="match status" value="1"/>
</dbReference>
<keyword evidence="2" id="KW-0238">DNA-binding</keyword>
<dbReference type="InterPro" id="IPR036388">
    <property type="entry name" value="WH-like_DNA-bd_sf"/>
</dbReference>
<dbReference type="PRINTS" id="PR00035">
    <property type="entry name" value="HTHGNTR"/>
</dbReference>
<dbReference type="Pfam" id="PF00392">
    <property type="entry name" value="GntR"/>
    <property type="match status" value="1"/>
</dbReference>
<comment type="caution">
    <text evidence="5">The sequence shown here is derived from an EMBL/GenBank/DDBJ whole genome shotgun (WGS) entry which is preliminary data.</text>
</comment>
<dbReference type="AlphaFoldDB" id="A0A7X4YQ99"/>
<keyword evidence="3" id="KW-0804">Transcription</keyword>
<feature type="domain" description="HTH gntR-type" evidence="4">
    <location>
        <begin position="6"/>
        <end position="74"/>
    </location>
</feature>
<evidence type="ECO:0000313" key="6">
    <source>
        <dbReference type="Proteomes" id="UP000558113"/>
    </source>
</evidence>
<dbReference type="EMBL" id="JAAAMU010000005">
    <property type="protein sequence ID" value="NBC69696.1"/>
    <property type="molecule type" value="Genomic_DNA"/>
</dbReference>
<dbReference type="Gene3D" id="1.10.10.10">
    <property type="entry name" value="Winged helix-like DNA-binding domain superfamily/Winged helix DNA-binding domain"/>
    <property type="match status" value="1"/>
</dbReference>
<evidence type="ECO:0000256" key="3">
    <source>
        <dbReference type="ARBA" id="ARBA00023163"/>
    </source>
</evidence>
<dbReference type="Gene3D" id="3.40.50.2300">
    <property type="match status" value="2"/>
</dbReference>
<name>A0A7X4YQ99_9BACL</name>
<evidence type="ECO:0000256" key="1">
    <source>
        <dbReference type="ARBA" id="ARBA00023015"/>
    </source>
</evidence>
<dbReference type="SMART" id="SM00345">
    <property type="entry name" value="HTH_GNTR"/>
    <property type="match status" value="1"/>
</dbReference>
<dbReference type="PANTHER" id="PTHR30146:SF109">
    <property type="entry name" value="HTH-TYPE TRANSCRIPTIONAL REGULATOR GALS"/>
    <property type="match status" value="1"/>
</dbReference>
<dbReference type="PANTHER" id="PTHR30146">
    <property type="entry name" value="LACI-RELATED TRANSCRIPTIONAL REPRESSOR"/>
    <property type="match status" value="1"/>
</dbReference>
<dbReference type="InterPro" id="IPR028082">
    <property type="entry name" value="Peripla_BP_I"/>
</dbReference>
<keyword evidence="1" id="KW-0805">Transcription regulation</keyword>
<evidence type="ECO:0000313" key="5">
    <source>
        <dbReference type="EMBL" id="NBC69696.1"/>
    </source>
</evidence>
<evidence type="ECO:0000259" key="4">
    <source>
        <dbReference type="PROSITE" id="PS50949"/>
    </source>
</evidence>
<gene>
    <name evidence="5" type="ORF">GT003_11895</name>
</gene>
<protein>
    <submittedName>
        <fullName evidence="5">Substrate-binding domain-containing protein</fullName>
    </submittedName>
</protein>
<reference evidence="5 6" key="1">
    <citation type="submission" date="2020-01" db="EMBL/GenBank/DDBJ databases">
        <title>Paenibacillus soybeanensis sp. nov. isolated from the nodules of soybean (Glycine max(L.) Merr).</title>
        <authorList>
            <person name="Wang H."/>
        </authorList>
    </citation>
    <scope>NUCLEOTIDE SEQUENCE [LARGE SCALE GENOMIC DNA]</scope>
    <source>
        <strain evidence="5 6">DSM 23054</strain>
    </source>
</reference>
<accession>A0A7X4YQ99</accession>
<dbReference type="SUPFAM" id="SSF46785">
    <property type="entry name" value="Winged helix' DNA-binding domain"/>
    <property type="match status" value="1"/>
</dbReference>
<dbReference type="FunFam" id="1.10.10.10:FF:000079">
    <property type="entry name" value="GntR family transcriptional regulator"/>
    <property type="match status" value="1"/>
</dbReference>
<dbReference type="OrthoDB" id="457376at2"/>
<dbReference type="InterPro" id="IPR036390">
    <property type="entry name" value="WH_DNA-bd_sf"/>
</dbReference>
<dbReference type="InterPro" id="IPR046335">
    <property type="entry name" value="LacI/GalR-like_sensor"/>
</dbReference>
<dbReference type="Proteomes" id="UP000558113">
    <property type="component" value="Unassembled WGS sequence"/>
</dbReference>
<organism evidence="5 6">
    <name type="scientific">Paenibacillus sacheonensis</name>
    <dbReference type="NCBI Taxonomy" id="742054"/>
    <lineage>
        <taxon>Bacteria</taxon>
        <taxon>Bacillati</taxon>
        <taxon>Bacillota</taxon>
        <taxon>Bacilli</taxon>
        <taxon>Bacillales</taxon>
        <taxon>Paenibacillaceae</taxon>
        <taxon>Paenibacillus</taxon>
    </lineage>
</organism>
<keyword evidence="6" id="KW-1185">Reference proteome</keyword>
<proteinExistence type="predicted"/>
<dbReference type="CDD" id="cd07377">
    <property type="entry name" value="WHTH_GntR"/>
    <property type="match status" value="1"/>
</dbReference>
<dbReference type="RefSeq" id="WP_161697809.1">
    <property type="nucleotide sequence ID" value="NZ_JAAAMU010000005.1"/>
</dbReference>
<dbReference type="Pfam" id="PF13377">
    <property type="entry name" value="Peripla_BP_3"/>
    <property type="match status" value="1"/>
</dbReference>
<dbReference type="GO" id="GO:0000976">
    <property type="term" value="F:transcription cis-regulatory region binding"/>
    <property type="evidence" value="ECO:0007669"/>
    <property type="project" value="TreeGrafter"/>
</dbReference>
<dbReference type="CDD" id="cd06267">
    <property type="entry name" value="PBP1_LacI_sugar_binding-like"/>
    <property type="match status" value="1"/>
</dbReference>
<evidence type="ECO:0000256" key="2">
    <source>
        <dbReference type="ARBA" id="ARBA00023125"/>
    </source>
</evidence>
<dbReference type="InterPro" id="IPR000524">
    <property type="entry name" value="Tscrpt_reg_HTH_GntR"/>
</dbReference>
<dbReference type="GO" id="GO:0003700">
    <property type="term" value="F:DNA-binding transcription factor activity"/>
    <property type="evidence" value="ECO:0007669"/>
    <property type="project" value="InterPro"/>
</dbReference>
<dbReference type="PROSITE" id="PS50949">
    <property type="entry name" value="HTH_GNTR"/>
    <property type="match status" value="1"/>
</dbReference>
<sequence>MQEQRIPIYQVIQDYIKQEISRGGWKTGDQIPTEKELMAKFGVSRITVSNALTGLAKEGWLHRIQGKGSYVSGTALNEGTRGIQEGRQAEEEERLRLIGLITPSLSDYFMLRLQSGIAKALRPSNCHLVVMLSEGSKKREAEAIRELLRMGAEGLIIFPLDSKTHNDEILRLKLEKFPFLIIDRYLTGIETHFIGSDGVEAARLAVNHLHALGHRDIAICSGMPLSTTTIEQRVSGYLLAMKELGEKINPALMLTDFSLKVDGGHAVLDGEAGEDDPLRRCVEAGLATAYIALNGPVALHLYRIVKQLGLRVPQDLSIVAFDNLSPSREFDFFTYIDQHEEEVGRLAGKHILELMNESGEQPYRKIMLVPDIVARESTAPPSA</sequence>